<comment type="caution">
    <text evidence="1">The sequence shown here is derived from an EMBL/GenBank/DDBJ whole genome shotgun (WGS) entry which is preliminary data.</text>
</comment>
<evidence type="ECO:0000313" key="2">
    <source>
        <dbReference type="Proteomes" id="UP000297385"/>
    </source>
</evidence>
<evidence type="ECO:0000313" key="1">
    <source>
        <dbReference type="EMBL" id="TFE41864.1"/>
    </source>
</evidence>
<reference evidence="1 2" key="1">
    <citation type="submission" date="2019-03" db="EMBL/GenBank/DDBJ databases">
        <title>Complete Genome Sequence of Paraburkholderia dipogonis ICMP 19430T, a Nitrogen-fixing Symbiont of the South African Invasive Legume Dipogon lignosus in New Zealand.</title>
        <authorList>
            <person name="De Meyer S.E."/>
        </authorList>
    </citation>
    <scope>NUCLEOTIDE SEQUENCE [LARGE SCALE GENOMIC DNA]</scope>
    <source>
        <strain evidence="1 2">ICMP 19430</strain>
    </source>
</reference>
<gene>
    <name evidence="1" type="ORF">E2553_35070</name>
</gene>
<accession>A0A4Y8MWQ4</accession>
<sequence>METDFESCKTTIDIECTKPFLEMVTMSDHAPSKSVDATQCDEPTKTAIGQESSTAGKLTVAQRLRRERMLLDSEIRDWLLDRDGYTVAQAYQKYCTRCVDVSVRHVSLLTFMGRAQKARFFEQELALSEQEIRDWLLGCEVYPMTHAYLRYRTRCVELSVPHVSFRSFKRRARVAKKVATDGRR</sequence>
<dbReference type="Proteomes" id="UP000297385">
    <property type="component" value="Unassembled WGS sequence"/>
</dbReference>
<name>A0A4Y8MWQ4_9BURK</name>
<protein>
    <submittedName>
        <fullName evidence="1">Uncharacterized protein</fullName>
    </submittedName>
</protein>
<dbReference type="EMBL" id="SNVI01000002">
    <property type="protein sequence ID" value="TFE41864.1"/>
    <property type="molecule type" value="Genomic_DNA"/>
</dbReference>
<dbReference type="AlphaFoldDB" id="A0A4Y8MWQ4"/>
<organism evidence="1 2">
    <name type="scientific">Paraburkholderia dipogonis</name>
    <dbReference type="NCBI Taxonomy" id="1211383"/>
    <lineage>
        <taxon>Bacteria</taxon>
        <taxon>Pseudomonadati</taxon>
        <taxon>Pseudomonadota</taxon>
        <taxon>Betaproteobacteria</taxon>
        <taxon>Burkholderiales</taxon>
        <taxon>Burkholderiaceae</taxon>
        <taxon>Paraburkholderia</taxon>
    </lineage>
</organism>
<dbReference type="RefSeq" id="WP_134465145.1">
    <property type="nucleotide sequence ID" value="NZ_JBHSXU010000002.1"/>
</dbReference>
<proteinExistence type="predicted"/>